<dbReference type="GeneID" id="111436388"/>
<name>A0A6J1ETL6_CUCMO</name>
<dbReference type="InterPro" id="IPR002347">
    <property type="entry name" value="SDR_fam"/>
</dbReference>
<dbReference type="PANTHER" id="PTHR45267">
    <property type="match status" value="1"/>
</dbReference>
<dbReference type="GO" id="GO:0006760">
    <property type="term" value="P:folic acid-containing compound metabolic process"/>
    <property type="evidence" value="ECO:0007669"/>
    <property type="project" value="TreeGrafter"/>
</dbReference>
<dbReference type="PRINTS" id="PR00080">
    <property type="entry name" value="SDRFAMILY"/>
</dbReference>
<sequence length="287" mass="31137">MSLSSIGIKPNPSTPYHFYTKLAIRIQEDKSMAATQKTVLITGVTKGIGRALALELAKHGHLIIGCGRDKTDLDSLQLQLSNASPQNHLLFVADVKSDDSIRQMAHTVRDKLGSLDIIVNNAGVSTANLKFWEVPGEMFDNVIDINIKGAANVLRHFIPLMLPRNQGIIVNISSLYGRTVGPLASAYCASKWAIEGLSKSIAKELPHGMTIVALDPGIINTDMAVAYFGDLASQYQSPQEWALKAVSMILNITTADNGATLIVPDPGDLLDIPFLLQKREGEKKDPR</sequence>
<dbReference type="GO" id="GO:0005829">
    <property type="term" value="C:cytosol"/>
    <property type="evidence" value="ECO:0007669"/>
    <property type="project" value="TreeGrafter"/>
</dbReference>
<dbReference type="PROSITE" id="PS00061">
    <property type="entry name" value="ADH_SHORT"/>
    <property type="match status" value="1"/>
</dbReference>
<evidence type="ECO:0000313" key="2">
    <source>
        <dbReference type="Proteomes" id="UP000504609"/>
    </source>
</evidence>
<dbReference type="InterPro" id="IPR020904">
    <property type="entry name" value="Sc_DH/Rdtase_CS"/>
</dbReference>
<organism evidence="2 3">
    <name type="scientific">Cucurbita moschata</name>
    <name type="common">Winter crookneck squash</name>
    <name type="synonym">Cucurbita pepo var. moschata</name>
    <dbReference type="NCBI Taxonomy" id="3662"/>
    <lineage>
        <taxon>Eukaryota</taxon>
        <taxon>Viridiplantae</taxon>
        <taxon>Streptophyta</taxon>
        <taxon>Embryophyta</taxon>
        <taxon>Tracheophyta</taxon>
        <taxon>Spermatophyta</taxon>
        <taxon>Magnoliopsida</taxon>
        <taxon>eudicotyledons</taxon>
        <taxon>Gunneridae</taxon>
        <taxon>Pentapetalae</taxon>
        <taxon>rosids</taxon>
        <taxon>fabids</taxon>
        <taxon>Cucurbitales</taxon>
        <taxon>Cucurbitaceae</taxon>
        <taxon>Cucurbiteae</taxon>
        <taxon>Cucurbita</taxon>
    </lineage>
</organism>
<protein>
    <submittedName>
        <fullName evidence="3">NADPH-dependent pterin aldehyde reductase-like</fullName>
    </submittedName>
</protein>
<evidence type="ECO:0000313" key="3">
    <source>
        <dbReference type="RefSeq" id="XP_022929933.1"/>
    </source>
</evidence>
<proteinExistence type="inferred from homology"/>
<reference evidence="3" key="1">
    <citation type="submission" date="2025-08" db="UniProtKB">
        <authorList>
            <consortium name="RefSeq"/>
        </authorList>
    </citation>
    <scope>IDENTIFICATION</scope>
    <source>
        <tissue evidence="3">Young leaves</tissue>
    </source>
</reference>
<dbReference type="AlphaFoldDB" id="A0A6J1ETL6"/>
<dbReference type="CDD" id="cd05233">
    <property type="entry name" value="SDR_c"/>
    <property type="match status" value="1"/>
</dbReference>
<dbReference type="PRINTS" id="PR00081">
    <property type="entry name" value="GDHRDH"/>
</dbReference>
<dbReference type="KEGG" id="cmos:111436388"/>
<accession>A0A6J1ETL6</accession>
<dbReference type="RefSeq" id="XP_022929933.1">
    <property type="nucleotide sequence ID" value="XM_023074165.1"/>
</dbReference>
<gene>
    <name evidence="3" type="primary">LOC111436388</name>
</gene>
<keyword evidence="2" id="KW-1185">Reference proteome</keyword>
<dbReference type="Gene3D" id="3.40.50.720">
    <property type="entry name" value="NAD(P)-binding Rossmann-like Domain"/>
    <property type="match status" value="1"/>
</dbReference>
<dbReference type="Proteomes" id="UP000504609">
    <property type="component" value="Unplaced"/>
</dbReference>
<evidence type="ECO:0000256" key="1">
    <source>
        <dbReference type="RuleBase" id="RU000363"/>
    </source>
</evidence>
<comment type="similarity">
    <text evidence="1">Belongs to the short-chain dehydrogenases/reductases (SDR) family.</text>
</comment>
<dbReference type="Pfam" id="PF00106">
    <property type="entry name" value="adh_short"/>
    <property type="match status" value="1"/>
</dbReference>
<dbReference type="SUPFAM" id="SSF51735">
    <property type="entry name" value="NAD(P)-binding Rossmann-fold domains"/>
    <property type="match status" value="1"/>
</dbReference>
<dbReference type="InterPro" id="IPR053241">
    <property type="entry name" value="NADPH_pterin_aldehyde_rdct"/>
</dbReference>
<dbReference type="GO" id="GO:0016616">
    <property type="term" value="F:oxidoreductase activity, acting on the CH-OH group of donors, NAD or NADP as acceptor"/>
    <property type="evidence" value="ECO:0007669"/>
    <property type="project" value="TreeGrafter"/>
</dbReference>
<dbReference type="InterPro" id="IPR036291">
    <property type="entry name" value="NAD(P)-bd_dom_sf"/>
</dbReference>
<dbReference type="PANTHER" id="PTHR45267:SF2">
    <property type="entry name" value="NADPH-DEPENDENT PTERIN ALDEHYDE REDUCTASE"/>
    <property type="match status" value="1"/>
</dbReference>